<dbReference type="EMBL" id="BLRY01000003">
    <property type="protein sequence ID" value="GFP26686.1"/>
    <property type="molecule type" value="Genomic_DNA"/>
</dbReference>
<dbReference type="Proteomes" id="UP000591948">
    <property type="component" value="Unassembled WGS sequence"/>
</dbReference>
<dbReference type="InterPro" id="IPR028098">
    <property type="entry name" value="Glyco_trans_4-like_N"/>
</dbReference>
<organism evidence="4 7">
    <name type="scientific">Candidatus Hakubella thermalkaliphila</name>
    <dbReference type="NCBI Taxonomy" id="2754717"/>
    <lineage>
        <taxon>Bacteria</taxon>
        <taxon>Bacillati</taxon>
        <taxon>Actinomycetota</taxon>
        <taxon>Actinomycetota incertae sedis</taxon>
        <taxon>Candidatus Hakubellales</taxon>
        <taxon>Candidatus Hakubellaceae</taxon>
        <taxon>Candidatus Hakubella</taxon>
    </lineage>
</organism>
<dbReference type="RefSeq" id="WP_176229702.1">
    <property type="nucleotide sequence ID" value="NZ_BLRY01000003.1"/>
</dbReference>
<name>A0A6V8P7D2_9ACTN</name>
<proteinExistence type="predicted"/>
<dbReference type="AlphaFoldDB" id="A0A6V8P7D2"/>
<evidence type="ECO:0000259" key="3">
    <source>
        <dbReference type="Pfam" id="PF13439"/>
    </source>
</evidence>
<protein>
    <recommendedName>
        <fullName evidence="3">Glycosyltransferase subfamily 4-like N-terminal domain-containing protein</fullName>
    </recommendedName>
</protein>
<evidence type="ECO:0000313" key="6">
    <source>
        <dbReference type="Proteomes" id="UP000576480"/>
    </source>
</evidence>
<accession>A0A6V8P7D2</accession>
<comment type="caution">
    <text evidence="4">The sequence shown here is derived from an EMBL/GenBank/DDBJ whole genome shotgun (WGS) entry which is preliminary data.</text>
</comment>
<feature type="domain" description="Glycosyltransferase subfamily 4-like N-terminal" evidence="3">
    <location>
        <begin position="20"/>
        <end position="186"/>
    </location>
</feature>
<sequence>MKILYVALNQSYKAKHAGFTHVYNVARAFQKRGHEVQVALKPGGADRKKGATFQEDGLVYHLEDWSALIVNLPRFIISFISALGKVRRWKKECGLDLIYERYELTRTHFGIIGKLLGIPTLLEVNIPILEVRFGKKKVLYKILKIFQKAHFSLYQGLITQTESLKNILQDDFKKEIVVVPNGADPQLFKPQPRSDEKRADLGLGQEERVIGFVGSFMPWHGLQDLVDAFEIVCQKDNSVRLLVIGGSRDQIGQLIEGNRDKRALKKIIFLGEIDYPLIPAYLDLCQVLVAPFNTKRDEGRRKLYDKYGFWWCPIKLFEYMAMARPVVVSDVGEITAYLDGAGLTYREGDTRGLAESILRLLNNLEESSRMGERGRRLILEKYSWELHARRIEQILTALA</sequence>
<dbReference type="Pfam" id="PF13692">
    <property type="entry name" value="Glyco_trans_1_4"/>
    <property type="match status" value="1"/>
</dbReference>
<dbReference type="Gene3D" id="3.40.50.2000">
    <property type="entry name" value="Glycogen Phosphorylase B"/>
    <property type="match status" value="2"/>
</dbReference>
<dbReference type="CDD" id="cd03801">
    <property type="entry name" value="GT4_PimA-like"/>
    <property type="match status" value="1"/>
</dbReference>
<reference evidence="6 7" key="1">
    <citation type="journal article" date="2020" name="Front. Microbiol.">
        <title>Single-cell genomics of novel Actinobacteria with the Wood-Ljungdahl pathway discovered in a serpentinizing system.</title>
        <authorList>
            <person name="Merino N."/>
            <person name="Kawai M."/>
            <person name="Boyd E.S."/>
            <person name="Colman D.R."/>
            <person name="McGlynn S.E."/>
            <person name="Nealson K.H."/>
            <person name="Kurokawa K."/>
            <person name="Hongoh Y."/>
        </authorList>
    </citation>
    <scope>NUCLEOTIDE SEQUENCE [LARGE SCALE GENOMIC DNA]</scope>
    <source>
        <strain evidence="4 7">S33</strain>
        <strain evidence="5 6">S43</strain>
    </source>
</reference>
<dbReference type="SUPFAM" id="SSF53756">
    <property type="entry name" value="UDP-Glycosyltransferase/glycogen phosphorylase"/>
    <property type="match status" value="1"/>
</dbReference>
<dbReference type="EMBL" id="BLSB01000043">
    <property type="protein sequence ID" value="GFP35025.1"/>
    <property type="molecule type" value="Genomic_DNA"/>
</dbReference>
<evidence type="ECO:0000313" key="4">
    <source>
        <dbReference type="EMBL" id="GFP26686.1"/>
    </source>
</evidence>
<dbReference type="Pfam" id="PF13439">
    <property type="entry name" value="Glyco_transf_4"/>
    <property type="match status" value="1"/>
</dbReference>
<evidence type="ECO:0000256" key="2">
    <source>
        <dbReference type="ARBA" id="ARBA00022679"/>
    </source>
</evidence>
<dbReference type="PANTHER" id="PTHR12526">
    <property type="entry name" value="GLYCOSYLTRANSFERASE"/>
    <property type="match status" value="1"/>
</dbReference>
<keyword evidence="7" id="KW-1185">Reference proteome</keyword>
<keyword evidence="1" id="KW-0328">Glycosyltransferase</keyword>
<evidence type="ECO:0000313" key="7">
    <source>
        <dbReference type="Proteomes" id="UP000591948"/>
    </source>
</evidence>
<evidence type="ECO:0000313" key="5">
    <source>
        <dbReference type="EMBL" id="GFP35025.1"/>
    </source>
</evidence>
<dbReference type="GO" id="GO:0016757">
    <property type="term" value="F:glycosyltransferase activity"/>
    <property type="evidence" value="ECO:0007669"/>
    <property type="project" value="UniProtKB-KW"/>
</dbReference>
<keyword evidence="2" id="KW-0808">Transferase</keyword>
<dbReference type="Proteomes" id="UP000576480">
    <property type="component" value="Unassembled WGS sequence"/>
</dbReference>
<evidence type="ECO:0000256" key="1">
    <source>
        <dbReference type="ARBA" id="ARBA00022676"/>
    </source>
</evidence>
<gene>
    <name evidence="4" type="ORF">HKBW3S33_00101</name>
    <name evidence="5" type="ORF">HKBW3S43_00817</name>
</gene>